<protein>
    <submittedName>
        <fullName evidence="1">Uncharacterized protein</fullName>
    </submittedName>
</protein>
<accession>A0A2U3L5Y3</accession>
<dbReference type="Proteomes" id="UP000238701">
    <property type="component" value="Unassembled WGS sequence"/>
</dbReference>
<dbReference type="EMBL" id="OMOD01000170">
    <property type="protein sequence ID" value="SPF47325.1"/>
    <property type="molecule type" value="Genomic_DNA"/>
</dbReference>
<reference evidence="2" key="1">
    <citation type="submission" date="2018-02" db="EMBL/GenBank/DDBJ databases">
        <authorList>
            <person name="Hausmann B."/>
        </authorList>
    </citation>
    <scope>NUCLEOTIDE SEQUENCE [LARGE SCALE GENOMIC DNA]</scope>
    <source>
        <strain evidence="2">Peat soil MAG SbA1</strain>
    </source>
</reference>
<dbReference type="AlphaFoldDB" id="A0A2U3L5Y3"/>
<proteinExistence type="predicted"/>
<gene>
    <name evidence="1" type="ORF">SBA1_730035</name>
</gene>
<organism evidence="1 2">
    <name type="scientific">Candidatus Sulfotelmatobacter kueseliae</name>
    <dbReference type="NCBI Taxonomy" id="2042962"/>
    <lineage>
        <taxon>Bacteria</taxon>
        <taxon>Pseudomonadati</taxon>
        <taxon>Acidobacteriota</taxon>
        <taxon>Terriglobia</taxon>
        <taxon>Terriglobales</taxon>
        <taxon>Candidatus Korobacteraceae</taxon>
        <taxon>Candidatus Sulfotelmatobacter</taxon>
    </lineage>
</organism>
<name>A0A2U3L5Y3_9BACT</name>
<sequence length="162" mass="18549">MSTPRGNIAAPSKSKSETGTFMVLFSPSPRSFYRVVEFANLDKAKKWCEEFAAVPFLKVYVRLMVCDAIKWQEVSACTGSFDTNGNKAHKYMVLWKDMEPCYHEMREFEQFQDAVQYASATRTRLQDLQASPRFSDHGLPETLRVFAFTLAGEWNIANRPAE</sequence>
<evidence type="ECO:0000313" key="1">
    <source>
        <dbReference type="EMBL" id="SPF47325.1"/>
    </source>
</evidence>
<evidence type="ECO:0000313" key="2">
    <source>
        <dbReference type="Proteomes" id="UP000238701"/>
    </source>
</evidence>